<dbReference type="PROSITE" id="PS51257">
    <property type="entry name" value="PROKAR_LIPOPROTEIN"/>
    <property type="match status" value="1"/>
</dbReference>
<keyword evidence="3" id="KW-1185">Reference proteome</keyword>
<dbReference type="Pfam" id="PF20448">
    <property type="entry name" value="DUF6705"/>
    <property type="match status" value="1"/>
</dbReference>
<dbReference type="EMBL" id="FTOL01000007">
    <property type="protein sequence ID" value="SIT17686.1"/>
    <property type="molecule type" value="Genomic_DNA"/>
</dbReference>
<organism evidence="2 3">
    <name type="scientific">Chryseobacterium ureilyticum</name>
    <dbReference type="NCBI Taxonomy" id="373668"/>
    <lineage>
        <taxon>Bacteria</taxon>
        <taxon>Pseudomonadati</taxon>
        <taxon>Bacteroidota</taxon>
        <taxon>Flavobacteriia</taxon>
        <taxon>Flavobacteriales</taxon>
        <taxon>Weeksellaceae</taxon>
        <taxon>Chryseobacterium group</taxon>
        <taxon>Chryseobacterium</taxon>
    </lineage>
</organism>
<accession>A0A1N7Q4E8</accession>
<name>A0A1N7Q4E8_9FLAO</name>
<evidence type="ECO:0000259" key="1">
    <source>
        <dbReference type="Pfam" id="PF20448"/>
    </source>
</evidence>
<evidence type="ECO:0000313" key="3">
    <source>
        <dbReference type="Proteomes" id="UP000186744"/>
    </source>
</evidence>
<dbReference type="RefSeq" id="WP_076553298.1">
    <property type="nucleotide sequence ID" value="NZ_FTOL01000007.1"/>
</dbReference>
<evidence type="ECO:0000313" key="2">
    <source>
        <dbReference type="EMBL" id="SIT17686.1"/>
    </source>
</evidence>
<sequence>MRNGLIILGIFIVLSCKAQQIISLNASALDSAPNSYFKDSNNELDYFTGVWQGSFQDKTITLQISKQIKVPIERFGEKFFRDQIFVKYEVKKGNSILESSLNKDFTNDIGLSIKGSKIQDNSITLVFSGGNCSVGIGTINLKKINATQFSWGYYPGTTTRNDITCPPDRDYTIYLPETENLVFTKQ</sequence>
<feature type="domain" description="DUF6705" evidence="1">
    <location>
        <begin position="1"/>
        <end position="127"/>
    </location>
</feature>
<dbReference type="STRING" id="373668.SAMN05421786_107203"/>
<gene>
    <name evidence="2" type="ORF">SAMN05421786_107203</name>
</gene>
<reference evidence="3" key="1">
    <citation type="submission" date="2017-01" db="EMBL/GenBank/DDBJ databases">
        <authorList>
            <person name="Varghese N."/>
            <person name="Submissions S."/>
        </authorList>
    </citation>
    <scope>NUCLEOTIDE SEQUENCE [LARGE SCALE GENOMIC DNA]</scope>
    <source>
        <strain evidence="3">DSM 18017</strain>
    </source>
</reference>
<dbReference type="Proteomes" id="UP000186744">
    <property type="component" value="Unassembled WGS sequence"/>
</dbReference>
<dbReference type="OrthoDB" id="1452870at2"/>
<protein>
    <recommendedName>
        <fullName evidence="1">DUF6705 domain-containing protein</fullName>
    </recommendedName>
</protein>
<dbReference type="InterPro" id="IPR046551">
    <property type="entry name" value="DUF6705"/>
</dbReference>
<proteinExistence type="predicted"/>
<dbReference type="AlphaFoldDB" id="A0A1N7Q4E8"/>